<dbReference type="GO" id="GO:0016020">
    <property type="term" value="C:membrane"/>
    <property type="evidence" value="ECO:0007669"/>
    <property type="project" value="UniProtKB-SubCell"/>
</dbReference>
<proteinExistence type="inferred from homology"/>
<accession>A0A497XQZ6</accession>
<comment type="similarity">
    <text evidence="2">Belongs to the DsbD family.</text>
</comment>
<feature type="transmembrane region" description="Helical" evidence="7">
    <location>
        <begin position="194"/>
        <end position="224"/>
    </location>
</feature>
<feature type="transmembrane region" description="Helical" evidence="7">
    <location>
        <begin position="53"/>
        <end position="70"/>
    </location>
</feature>
<feature type="transmembrane region" description="Helical" evidence="7">
    <location>
        <begin position="150"/>
        <end position="174"/>
    </location>
</feature>
<feature type="transmembrane region" description="Helical" evidence="7">
    <location>
        <begin position="20"/>
        <end position="41"/>
    </location>
</feature>
<keyword evidence="5 7" id="KW-1133">Transmembrane helix</keyword>
<evidence type="ECO:0000256" key="6">
    <source>
        <dbReference type="ARBA" id="ARBA00023136"/>
    </source>
</evidence>
<feature type="domain" description="Cytochrome C biogenesis protein transmembrane" evidence="8">
    <location>
        <begin position="195"/>
        <end position="396"/>
    </location>
</feature>
<feature type="transmembrane region" description="Helical" evidence="7">
    <location>
        <begin position="124"/>
        <end position="143"/>
    </location>
</feature>
<keyword evidence="6 7" id="KW-0472">Membrane</keyword>
<comment type="subcellular location">
    <subcellularLocation>
        <location evidence="1">Membrane</location>
        <topology evidence="1">Multi-pass membrane protein</topology>
    </subcellularLocation>
</comment>
<evidence type="ECO:0000256" key="1">
    <source>
        <dbReference type="ARBA" id="ARBA00004141"/>
    </source>
</evidence>
<feature type="transmembrane region" description="Helical" evidence="7">
    <location>
        <begin position="236"/>
        <end position="259"/>
    </location>
</feature>
<dbReference type="Proteomes" id="UP000267841">
    <property type="component" value="Unassembled WGS sequence"/>
</dbReference>
<keyword evidence="10" id="KW-1185">Reference proteome</keyword>
<evidence type="ECO:0000256" key="4">
    <source>
        <dbReference type="ARBA" id="ARBA00022748"/>
    </source>
</evidence>
<evidence type="ECO:0000259" key="8">
    <source>
        <dbReference type="Pfam" id="PF02683"/>
    </source>
</evidence>
<protein>
    <submittedName>
        <fullName evidence="9">Cytochrome c biogenesis transmembrane protein</fullName>
    </submittedName>
</protein>
<evidence type="ECO:0000256" key="3">
    <source>
        <dbReference type="ARBA" id="ARBA00022692"/>
    </source>
</evidence>
<reference evidence="9 10" key="1">
    <citation type="submission" date="2018-10" db="EMBL/GenBank/DDBJ databases">
        <title>Genomic Encyclopedia of Archaeal and Bacterial Type Strains, Phase II (KMG-II): from individual species to whole genera.</title>
        <authorList>
            <person name="Goeker M."/>
        </authorList>
    </citation>
    <scope>NUCLEOTIDE SEQUENCE [LARGE SCALE GENOMIC DNA]</scope>
    <source>
        <strain evidence="9 10">DSM 16510</strain>
    </source>
</reference>
<dbReference type="EMBL" id="RCCJ01000001">
    <property type="protein sequence ID" value="RLJ71328.1"/>
    <property type="molecule type" value="Genomic_DNA"/>
</dbReference>
<evidence type="ECO:0000313" key="10">
    <source>
        <dbReference type="Proteomes" id="UP000267841"/>
    </source>
</evidence>
<dbReference type="OrthoDB" id="9823151at2"/>
<name>A0A497XQZ6_9AQUI</name>
<comment type="caution">
    <text evidence="9">The sequence shown here is derived from an EMBL/GenBank/DDBJ whole genome shotgun (WGS) entry which is preliminary data.</text>
</comment>
<feature type="transmembrane region" description="Helical" evidence="7">
    <location>
        <begin position="311"/>
        <end position="335"/>
    </location>
</feature>
<gene>
    <name evidence="9" type="ORF">BCF55_1627</name>
</gene>
<feature type="transmembrane region" description="Helical" evidence="7">
    <location>
        <begin position="271"/>
        <end position="291"/>
    </location>
</feature>
<dbReference type="PANTHER" id="PTHR31272">
    <property type="entry name" value="CYTOCHROME C-TYPE BIOGENESIS PROTEIN HI_1454-RELATED"/>
    <property type="match status" value="1"/>
</dbReference>
<dbReference type="Pfam" id="PF02683">
    <property type="entry name" value="DsbD_TM"/>
    <property type="match status" value="1"/>
</dbReference>
<dbReference type="AlphaFoldDB" id="A0A497XQZ6"/>
<dbReference type="InterPro" id="IPR051790">
    <property type="entry name" value="Cytochrome_c-biogenesis_DsbD"/>
</dbReference>
<dbReference type="InterPro" id="IPR003834">
    <property type="entry name" value="Cyt_c_assmbl_TM_dom"/>
</dbReference>
<evidence type="ECO:0000256" key="7">
    <source>
        <dbReference type="SAM" id="Phobius"/>
    </source>
</evidence>
<evidence type="ECO:0000313" key="9">
    <source>
        <dbReference type="EMBL" id="RLJ71328.1"/>
    </source>
</evidence>
<feature type="transmembrane region" description="Helical" evidence="7">
    <location>
        <begin position="347"/>
        <end position="371"/>
    </location>
</feature>
<evidence type="ECO:0000256" key="2">
    <source>
        <dbReference type="ARBA" id="ARBA00006143"/>
    </source>
</evidence>
<organism evidence="9 10">
    <name type="scientific">Hydrogenivirga caldilitoris</name>
    <dbReference type="NCBI Taxonomy" id="246264"/>
    <lineage>
        <taxon>Bacteria</taxon>
        <taxon>Pseudomonadati</taxon>
        <taxon>Aquificota</taxon>
        <taxon>Aquificia</taxon>
        <taxon>Aquificales</taxon>
        <taxon>Aquificaceae</taxon>
        <taxon>Hydrogenivirga</taxon>
    </lineage>
</organism>
<sequence>MWNVNLLLRAYVKKGSVLEIPLLFLSRFLLFNLIAFLFYILSKRFTPSLETLLVVQGIVAGIFILGFPLMRRFGIAPIDFSPQFFFHHRRFPPGVALGFSLTYCSLPFIALLAFYSLYFKSPFLIFNLYALFVTLPTLILILLPEKVLKVLTFLIPAVPAITGFSLILAIGLFINFTGLSLFVSSLLQEQQPFLLLALILFILGFLTSLGPSTLPFLPVVFGILVTKHSSKRDITLSVIGFSVALLLTHAFVGGIASAGAIVLSEIFRTDIFNLFLAAILLLIALNLLNVLPFSLQVAKLNPFRGAGTGSFLLGVAYTFSLCPSCTSLLLGAIVLSTSTGNLTASVFLMGVYAVGRAIPVFLSGVVVSYLADFLKAHYVHINRLVGTIFLILSGYFFKNFLEVWL</sequence>
<keyword evidence="3 7" id="KW-0812">Transmembrane</keyword>
<dbReference type="PANTHER" id="PTHR31272:SF9">
    <property type="entry name" value="BLL1027 PROTEIN"/>
    <property type="match status" value="1"/>
</dbReference>
<evidence type="ECO:0000256" key="5">
    <source>
        <dbReference type="ARBA" id="ARBA00022989"/>
    </source>
</evidence>
<feature type="transmembrane region" description="Helical" evidence="7">
    <location>
        <begin position="378"/>
        <end position="397"/>
    </location>
</feature>
<keyword evidence="4" id="KW-0201">Cytochrome c-type biogenesis</keyword>
<feature type="transmembrane region" description="Helical" evidence="7">
    <location>
        <begin position="91"/>
        <end position="118"/>
    </location>
</feature>
<dbReference type="GO" id="GO:0017004">
    <property type="term" value="P:cytochrome complex assembly"/>
    <property type="evidence" value="ECO:0007669"/>
    <property type="project" value="UniProtKB-KW"/>
</dbReference>